<reference evidence="1 2" key="1">
    <citation type="submission" date="2019-08" db="EMBL/GenBank/DDBJ databases">
        <title>Bradyrhizobium hipponensis sp. nov., a rhizobium isolated from a Lupinus angustifolius root nodule in Tunisia.</title>
        <authorList>
            <person name="Off K."/>
            <person name="Rejili M."/>
            <person name="Mars M."/>
            <person name="Brachmann A."/>
            <person name="Marin M."/>
        </authorList>
    </citation>
    <scope>NUCLEOTIDE SEQUENCE [LARGE SCALE GENOMIC DNA]</scope>
    <source>
        <strain evidence="1 2">CTAW11</strain>
    </source>
</reference>
<comment type="caution">
    <text evidence="1">The sequence shown here is derived from an EMBL/GenBank/DDBJ whole genome shotgun (WGS) entry which is preliminary data.</text>
</comment>
<accession>A0A5S4WI12</accession>
<sequence length="242" mass="26850">MMVGFSTGALAYGDFGRALKLLEPTRANAVELSALRCVELPVLLNALPSLLEKLCKRYQYISFHAPTDFDDEQGVVRELANVAKLGLNIVVHPDTLRDLSLWRELGSRLCVENMDSRKPTGRTAEELGEFFVHLPDARLCFDIAHARQVDPTMTVAARILSEFGAKIAQVHVSELNSKGKHFAMSYGAKRAYESFAARLSQVPIILESVVRETEISSEISETEKVFSYGVPDGSRGIVREHN</sequence>
<dbReference type="Proteomes" id="UP000324853">
    <property type="component" value="Unassembled WGS sequence"/>
</dbReference>
<name>A0A5S4WI12_9BRAD</name>
<dbReference type="EMBL" id="VSSR01000043">
    <property type="protein sequence ID" value="TYL79834.1"/>
    <property type="molecule type" value="Genomic_DNA"/>
</dbReference>
<proteinExistence type="predicted"/>
<evidence type="ECO:0000313" key="2">
    <source>
        <dbReference type="Proteomes" id="UP000324853"/>
    </source>
</evidence>
<dbReference type="RefSeq" id="WP_148753922.1">
    <property type="nucleotide sequence ID" value="NZ_VSSR01000043.1"/>
</dbReference>
<dbReference type="OrthoDB" id="279596at2"/>
<organism evidence="1 2">
    <name type="scientific">Bradyrhizobium cytisi</name>
    <dbReference type="NCBI Taxonomy" id="515489"/>
    <lineage>
        <taxon>Bacteria</taxon>
        <taxon>Pseudomonadati</taxon>
        <taxon>Pseudomonadota</taxon>
        <taxon>Alphaproteobacteria</taxon>
        <taxon>Hyphomicrobiales</taxon>
        <taxon>Nitrobacteraceae</taxon>
        <taxon>Bradyrhizobium</taxon>
    </lineage>
</organism>
<dbReference type="AlphaFoldDB" id="A0A5S4WI12"/>
<evidence type="ECO:0008006" key="3">
    <source>
        <dbReference type="Google" id="ProtNLM"/>
    </source>
</evidence>
<evidence type="ECO:0000313" key="1">
    <source>
        <dbReference type="EMBL" id="TYL79834.1"/>
    </source>
</evidence>
<keyword evidence="2" id="KW-1185">Reference proteome</keyword>
<dbReference type="SUPFAM" id="SSF51658">
    <property type="entry name" value="Xylose isomerase-like"/>
    <property type="match status" value="1"/>
</dbReference>
<protein>
    <recommendedName>
        <fullName evidence="3">Sugar phosphate isomerase/epimerase</fullName>
    </recommendedName>
</protein>
<dbReference type="InterPro" id="IPR036237">
    <property type="entry name" value="Xyl_isomerase-like_sf"/>
</dbReference>
<dbReference type="Gene3D" id="3.20.20.150">
    <property type="entry name" value="Divalent-metal-dependent TIM barrel enzymes"/>
    <property type="match status" value="1"/>
</dbReference>
<gene>
    <name evidence="1" type="ORF">FXB38_26730</name>
</gene>